<organism evidence="2 3">
    <name type="scientific">Halocatena salina</name>
    <dbReference type="NCBI Taxonomy" id="2934340"/>
    <lineage>
        <taxon>Archaea</taxon>
        <taxon>Methanobacteriati</taxon>
        <taxon>Methanobacteriota</taxon>
        <taxon>Stenosarchaea group</taxon>
        <taxon>Halobacteria</taxon>
        <taxon>Halobacteriales</taxon>
        <taxon>Natronomonadaceae</taxon>
        <taxon>Halocatena</taxon>
    </lineage>
</organism>
<feature type="compositionally biased region" description="Polar residues" evidence="1">
    <location>
        <begin position="165"/>
        <end position="174"/>
    </location>
</feature>
<protein>
    <submittedName>
        <fullName evidence="2">Uncharacterized protein</fullName>
    </submittedName>
</protein>
<dbReference type="GeneID" id="71928915"/>
<dbReference type="RefSeq" id="WP_247993467.1">
    <property type="nucleotide sequence ID" value="NZ_CP096019.1"/>
</dbReference>
<dbReference type="KEGG" id="haad:MW046_12670"/>
<accession>A0A8U0A1R3</accession>
<name>A0A8U0A1R3_9EURY</name>
<reference evidence="2" key="1">
    <citation type="submission" date="2022-04" db="EMBL/GenBank/DDBJ databases">
        <title>Halocatena sp. nov., isolated from a salt lake.</title>
        <authorList>
            <person name="Cui H.-L."/>
        </authorList>
    </citation>
    <scope>NUCLEOTIDE SEQUENCE</scope>
    <source>
        <strain evidence="2">AD-1</strain>
    </source>
</reference>
<feature type="compositionally biased region" description="Low complexity" evidence="1">
    <location>
        <begin position="178"/>
        <end position="200"/>
    </location>
</feature>
<dbReference type="AlphaFoldDB" id="A0A8U0A1R3"/>
<gene>
    <name evidence="2" type="ORF">MW046_12670</name>
</gene>
<feature type="region of interest" description="Disordered" evidence="1">
    <location>
        <begin position="165"/>
        <end position="295"/>
    </location>
</feature>
<proteinExistence type="predicted"/>
<evidence type="ECO:0000313" key="2">
    <source>
        <dbReference type="EMBL" id="UPM42796.1"/>
    </source>
</evidence>
<evidence type="ECO:0000313" key="3">
    <source>
        <dbReference type="Proteomes" id="UP000831768"/>
    </source>
</evidence>
<keyword evidence="3" id="KW-1185">Reference proteome</keyword>
<dbReference type="EMBL" id="CP096019">
    <property type="protein sequence ID" value="UPM42796.1"/>
    <property type="molecule type" value="Genomic_DNA"/>
</dbReference>
<dbReference type="Proteomes" id="UP000831768">
    <property type="component" value="Chromosome"/>
</dbReference>
<evidence type="ECO:0000256" key="1">
    <source>
        <dbReference type="SAM" id="MobiDB-lite"/>
    </source>
</evidence>
<sequence length="295" mass="31198">MDRHLTLVLLTAVMLAVGVMPGTATNGSAQMEDDDPMGHSVSSFMQVSAVEADSTVDREMWEASFESAENESEKAALIEQRSEQLSEDLSAVHAQQEQLENGTLSRAYSDALNAHVTELRQSVRNTSQTANESNMSSSTLSALRKEACNVTVSNHSEIVVASNGTDLQCPSHTPGNIPDNNTTVTPPDTDNGSNNTTTDTPPAPGNNTTEVPGAPGDNTTEAPSEPGDNTTDTPQEPSNNTTETPREPGNNTTGTPQEPSNNTTKTETTNDSGTILGSPLQNNRLMRPTYGTPLG</sequence>
<feature type="compositionally biased region" description="Polar residues" evidence="1">
    <location>
        <begin position="217"/>
        <end position="284"/>
    </location>
</feature>